<dbReference type="PANTHER" id="PTHR33352">
    <property type="entry name" value="SLR1095 PROTEIN"/>
    <property type="match status" value="1"/>
</dbReference>
<dbReference type="PANTHER" id="PTHR33352:SF3">
    <property type="entry name" value="SLR1612 PROTEIN"/>
    <property type="match status" value="1"/>
</dbReference>
<feature type="domain" description="Putative restriction endonuclease" evidence="1">
    <location>
        <begin position="25"/>
        <end position="148"/>
    </location>
</feature>
<name>A0A3N6PPP8_9CYAN</name>
<dbReference type="InterPro" id="IPR012296">
    <property type="entry name" value="Nuclease_put_TT1808"/>
</dbReference>
<dbReference type="InterPro" id="IPR011335">
    <property type="entry name" value="Restrct_endonuc-II-like"/>
</dbReference>
<dbReference type="RefSeq" id="WP_124155095.1">
    <property type="nucleotide sequence ID" value="NZ_CAWOLW010000034.1"/>
</dbReference>
<evidence type="ECO:0000313" key="3">
    <source>
        <dbReference type="Proteomes" id="UP000269154"/>
    </source>
</evidence>
<protein>
    <submittedName>
        <fullName evidence="2">Uma2 family endonuclease</fullName>
    </submittedName>
</protein>
<proteinExistence type="predicted"/>
<keyword evidence="2" id="KW-0255">Endonuclease</keyword>
<dbReference type="AlphaFoldDB" id="A0A3N6PPP8"/>
<dbReference type="Gene3D" id="3.90.1570.10">
    <property type="entry name" value="tt1808, chain A"/>
    <property type="match status" value="1"/>
</dbReference>
<sequence length="291" mass="32993">MSEKLTLLPHEYPDTTNMILEDDTPLDSFINEKQQRLLTTVFYSGAEIPINAPFIVAANVGLFSYVGDSGIVPDVFLSLNIPGGEQWWKRNVRSYLFWEFGKSPDVVIEIVSPTPGNKLGSKLTKYAQLRIPYYVLYDPLQKLSKTFLQVFQLHGSSYIPKNDPWFADVNLGLILWNGVFENLNGTWLRWCDELGNVIKTGDEIAAEKNLEISQKDTQISQKDAEISQKDVQIKQALLLAIEMGLKLKFGDEYVGILSEISAINDVKLLERIVTQIPQISSTDELRRLYSE</sequence>
<dbReference type="GO" id="GO:0004519">
    <property type="term" value="F:endonuclease activity"/>
    <property type="evidence" value="ECO:0007669"/>
    <property type="project" value="UniProtKB-KW"/>
</dbReference>
<dbReference type="CDD" id="cd06260">
    <property type="entry name" value="DUF820-like"/>
    <property type="match status" value="1"/>
</dbReference>
<organism evidence="2 3">
    <name type="scientific">Okeania hirsuta</name>
    <dbReference type="NCBI Taxonomy" id="1458930"/>
    <lineage>
        <taxon>Bacteria</taxon>
        <taxon>Bacillati</taxon>
        <taxon>Cyanobacteriota</taxon>
        <taxon>Cyanophyceae</taxon>
        <taxon>Oscillatoriophycideae</taxon>
        <taxon>Oscillatoriales</taxon>
        <taxon>Microcoleaceae</taxon>
        <taxon>Okeania</taxon>
    </lineage>
</organism>
<evidence type="ECO:0000313" key="2">
    <source>
        <dbReference type="EMBL" id="RQH34817.1"/>
    </source>
</evidence>
<reference evidence="2 3" key="1">
    <citation type="journal article" date="2018" name="ACS Chem. Biol.">
        <title>Ketoreductase domain dysfunction expands chemodiversity: malyngamide biosynthesis in the cyanobacterium Okeania hirsuta.</title>
        <authorList>
            <person name="Moss N.A."/>
            <person name="Leao T."/>
            <person name="Rankin M."/>
            <person name="McCullough T.M."/>
            <person name="Qu P."/>
            <person name="Korobeynikov A."/>
            <person name="Smith J.L."/>
            <person name="Gerwick L."/>
            <person name="Gerwick W.H."/>
        </authorList>
    </citation>
    <scope>NUCLEOTIDE SEQUENCE [LARGE SCALE GENOMIC DNA]</scope>
    <source>
        <strain evidence="2 3">PAB10Feb10-1</strain>
    </source>
</reference>
<keyword evidence="3" id="KW-1185">Reference proteome</keyword>
<dbReference type="EMBL" id="RCBY01000129">
    <property type="protein sequence ID" value="RQH34817.1"/>
    <property type="molecule type" value="Genomic_DNA"/>
</dbReference>
<dbReference type="SUPFAM" id="SSF52980">
    <property type="entry name" value="Restriction endonuclease-like"/>
    <property type="match status" value="1"/>
</dbReference>
<dbReference type="Proteomes" id="UP000269154">
    <property type="component" value="Unassembled WGS sequence"/>
</dbReference>
<dbReference type="OrthoDB" id="530164at2"/>
<gene>
    <name evidence="2" type="ORF">D5R40_20295</name>
</gene>
<evidence type="ECO:0000259" key="1">
    <source>
        <dbReference type="Pfam" id="PF05685"/>
    </source>
</evidence>
<keyword evidence="2" id="KW-0378">Hydrolase</keyword>
<dbReference type="Pfam" id="PF05685">
    <property type="entry name" value="Uma2"/>
    <property type="match status" value="1"/>
</dbReference>
<comment type="caution">
    <text evidence="2">The sequence shown here is derived from an EMBL/GenBank/DDBJ whole genome shotgun (WGS) entry which is preliminary data.</text>
</comment>
<accession>A0A3N6PPP8</accession>
<keyword evidence="2" id="KW-0540">Nuclease</keyword>
<dbReference type="InterPro" id="IPR008538">
    <property type="entry name" value="Uma2"/>
</dbReference>